<dbReference type="AlphaFoldDB" id="A0A9X5ANU6"/>
<dbReference type="InterPro" id="IPR019635">
    <property type="entry name" value="DUF2500"/>
</dbReference>
<evidence type="ECO:0000313" key="2">
    <source>
        <dbReference type="Proteomes" id="UP000487649"/>
    </source>
</evidence>
<comment type="caution">
    <text evidence="1">The sequence shown here is derived from an EMBL/GenBank/DDBJ whole genome shotgun (WGS) entry which is preliminary data.</text>
</comment>
<dbReference type="EMBL" id="WMQE01000007">
    <property type="protein sequence ID" value="MTK20729.1"/>
    <property type="molecule type" value="Genomic_DNA"/>
</dbReference>
<dbReference type="RefSeq" id="WP_006785871.1">
    <property type="nucleotide sequence ID" value="NZ_CABJBH010000017.1"/>
</dbReference>
<reference evidence="1 2" key="1">
    <citation type="journal article" date="2019" name="Nat. Med.">
        <title>A library of human gut bacterial isolates paired with longitudinal multiomics data enables mechanistic microbiome research.</title>
        <authorList>
            <person name="Poyet M."/>
            <person name="Groussin M."/>
            <person name="Gibbons S.M."/>
            <person name="Avila-Pacheco J."/>
            <person name="Jiang X."/>
            <person name="Kearney S.M."/>
            <person name="Perrotta A.R."/>
            <person name="Berdy B."/>
            <person name="Zhao S."/>
            <person name="Lieberman T.D."/>
            <person name="Swanson P.K."/>
            <person name="Smith M."/>
            <person name="Roesemann S."/>
            <person name="Alexander J.E."/>
            <person name="Rich S.A."/>
            <person name="Livny J."/>
            <person name="Vlamakis H."/>
            <person name="Clish C."/>
            <person name="Bullock K."/>
            <person name="Deik A."/>
            <person name="Scott J."/>
            <person name="Pierce K.A."/>
            <person name="Xavier R.J."/>
            <person name="Alm E.J."/>
        </authorList>
    </citation>
    <scope>NUCLEOTIDE SEQUENCE [LARGE SCALE GENOMIC DNA]</scope>
    <source>
        <strain evidence="1 2">BIOML-A198</strain>
    </source>
</reference>
<dbReference type="Pfam" id="PF10694">
    <property type="entry name" value="DUF2500"/>
    <property type="match status" value="1"/>
</dbReference>
<protein>
    <submittedName>
        <fullName evidence="1">DUF2500 family protein</fullName>
    </submittedName>
</protein>
<proteinExistence type="predicted"/>
<dbReference type="Proteomes" id="UP000487649">
    <property type="component" value="Unassembled WGS sequence"/>
</dbReference>
<evidence type="ECO:0000313" key="1">
    <source>
        <dbReference type="EMBL" id="MTK20729.1"/>
    </source>
</evidence>
<gene>
    <name evidence="1" type="ORF">GMA92_04655</name>
</gene>
<dbReference type="Gene3D" id="2.40.50.660">
    <property type="match status" value="1"/>
</dbReference>
<accession>A0A9X5ANU6</accession>
<sequence length="83" mass="9971">MKTPPKIKQVESFVVTKRRHHPHHLFKNAPKSPSYFVTFEIQDGSQLELEVPYEYFTFFIEGDEGVLYYQDRAFLSFERTKRL</sequence>
<organism evidence="1 2">
    <name type="scientific">Turicibacter sanguinis</name>
    <dbReference type="NCBI Taxonomy" id="154288"/>
    <lineage>
        <taxon>Bacteria</taxon>
        <taxon>Bacillati</taxon>
        <taxon>Bacillota</taxon>
        <taxon>Erysipelotrichia</taxon>
        <taxon>Erysipelotrichales</taxon>
        <taxon>Turicibacteraceae</taxon>
        <taxon>Turicibacter</taxon>
    </lineage>
</organism>
<name>A0A9X5ANU6_9FIRM</name>